<accession>A0A7K3UEX9</accession>
<sequence>MKTNFLPALVFGLSAISAIPAHAEDKKAEQIHVRGSIGDSSRSFIRKS</sequence>
<proteinExistence type="predicted"/>
<protein>
    <submittedName>
        <fullName evidence="2">Uncharacterized protein</fullName>
    </submittedName>
</protein>
<dbReference type="EMBL" id="WUFT01000008">
    <property type="protein sequence ID" value="NEJ71864.1"/>
    <property type="molecule type" value="Genomic_DNA"/>
</dbReference>
<dbReference type="RefSeq" id="WP_164010263.1">
    <property type="nucleotide sequence ID" value="NZ_WUFT01000008.1"/>
</dbReference>
<keyword evidence="1" id="KW-0732">Signal</keyword>
<feature type="signal peptide" evidence="1">
    <location>
        <begin position="1"/>
        <end position="23"/>
    </location>
</feature>
<organism evidence="2 3">
    <name type="scientific">Rhizobium phaseoli</name>
    <dbReference type="NCBI Taxonomy" id="396"/>
    <lineage>
        <taxon>Bacteria</taxon>
        <taxon>Pseudomonadati</taxon>
        <taxon>Pseudomonadota</taxon>
        <taxon>Alphaproteobacteria</taxon>
        <taxon>Hyphomicrobiales</taxon>
        <taxon>Rhizobiaceae</taxon>
        <taxon>Rhizobium/Agrobacterium group</taxon>
        <taxon>Rhizobium</taxon>
    </lineage>
</organism>
<comment type="caution">
    <text evidence="2">The sequence shown here is derived from an EMBL/GenBank/DDBJ whole genome shotgun (WGS) entry which is preliminary data.</text>
</comment>
<name>A0A7K3UEX9_9HYPH</name>
<feature type="chain" id="PRO_5029836939" evidence="1">
    <location>
        <begin position="24"/>
        <end position="48"/>
    </location>
</feature>
<dbReference type="AlphaFoldDB" id="A0A7K3UEX9"/>
<dbReference type="Proteomes" id="UP000471753">
    <property type="component" value="Unassembled WGS sequence"/>
</dbReference>
<gene>
    <name evidence="2" type="ORF">GR197_15155</name>
</gene>
<evidence type="ECO:0000256" key="1">
    <source>
        <dbReference type="SAM" id="SignalP"/>
    </source>
</evidence>
<evidence type="ECO:0000313" key="2">
    <source>
        <dbReference type="EMBL" id="NEJ71864.1"/>
    </source>
</evidence>
<evidence type="ECO:0000313" key="3">
    <source>
        <dbReference type="Proteomes" id="UP000471753"/>
    </source>
</evidence>
<reference evidence="2 3" key="1">
    <citation type="submission" date="2019-12" db="EMBL/GenBank/DDBJ databases">
        <title>Rhizobium genotypes associated with high levels of biological nitrogen fixation by grain legumes in a temperate-maritime cropping system.</title>
        <authorList>
            <person name="Maluk M."/>
            <person name="Francesc Ferrando Molina F."/>
            <person name="Lopez Del Egido L."/>
            <person name="Lafos M."/>
            <person name="Langarica-Fuentes A."/>
            <person name="Gebre Yohannes G."/>
            <person name="Young M.W."/>
            <person name="Martin P."/>
            <person name="Gantlett R."/>
            <person name="Kenicer G."/>
            <person name="Hawes C."/>
            <person name="Begg G.S."/>
            <person name="Quilliam R.S."/>
            <person name="Squire G.R."/>
            <person name="Poole P.S."/>
            <person name="Young P.W."/>
            <person name="Iannetta P.M."/>
            <person name="James E.K."/>
        </authorList>
    </citation>
    <scope>NUCLEOTIDE SEQUENCE [LARGE SCALE GENOMIC DNA]</scope>
    <source>
        <strain evidence="2 3">JHI366</strain>
    </source>
</reference>